<name>A0AAJ7DZH9_9HYME</name>
<keyword evidence="10 15" id="KW-1133">Transmembrane helix</keyword>
<evidence type="ECO:0000256" key="10">
    <source>
        <dbReference type="ARBA" id="ARBA00022989"/>
    </source>
</evidence>
<evidence type="ECO:0000256" key="9">
    <source>
        <dbReference type="ARBA" id="ARBA00022912"/>
    </source>
</evidence>
<dbReference type="FunFam" id="3.90.190.10:FF:000045">
    <property type="entry name" value="Tyrosine-protein phosphatase non-receptor type 12"/>
    <property type="match status" value="1"/>
</dbReference>
<protein>
    <recommendedName>
        <fullName evidence="3">protein-tyrosine-phosphatase</fullName>
        <ecNumber evidence="3">3.1.3.48</ecNumber>
    </recommendedName>
</protein>
<feature type="domain" description="Fibronectin type-III" evidence="19">
    <location>
        <begin position="305"/>
        <end position="413"/>
    </location>
</feature>
<dbReference type="SMART" id="SM00060">
    <property type="entry name" value="FN3"/>
    <property type="match status" value="5"/>
</dbReference>
<keyword evidence="7 16" id="KW-0732">Signal</keyword>
<dbReference type="SMART" id="SM00404">
    <property type="entry name" value="PTPc_motif"/>
    <property type="match status" value="1"/>
</dbReference>
<dbReference type="InterPro" id="IPR013783">
    <property type="entry name" value="Ig-like_fold"/>
</dbReference>
<dbReference type="InterPro" id="IPR000387">
    <property type="entry name" value="Tyr_Pase_dom"/>
</dbReference>
<evidence type="ECO:0000259" key="18">
    <source>
        <dbReference type="PROSITE" id="PS50056"/>
    </source>
</evidence>
<dbReference type="PANTHER" id="PTHR46957:SF3">
    <property type="entry name" value="CYTOKINE RECEPTOR"/>
    <property type="match status" value="1"/>
</dbReference>
<feature type="transmembrane region" description="Helical" evidence="15">
    <location>
        <begin position="804"/>
        <end position="827"/>
    </location>
</feature>
<dbReference type="Proteomes" id="UP000695007">
    <property type="component" value="Unplaced"/>
</dbReference>
<dbReference type="CDD" id="cd00047">
    <property type="entry name" value="PTPc"/>
    <property type="match status" value="1"/>
</dbReference>
<keyword evidence="20" id="KW-1185">Reference proteome</keyword>
<evidence type="ECO:0000313" key="20">
    <source>
        <dbReference type="Proteomes" id="UP000695007"/>
    </source>
</evidence>
<accession>A0AAJ7DZH9</accession>
<keyword evidence="4" id="KW-0963">Cytoplasm</keyword>
<dbReference type="GO" id="GO:0048666">
    <property type="term" value="P:neuron development"/>
    <property type="evidence" value="ECO:0007669"/>
    <property type="project" value="UniProtKB-ARBA"/>
</dbReference>
<dbReference type="PROSITE" id="PS00383">
    <property type="entry name" value="TYR_PHOSPHATASE_1"/>
    <property type="match status" value="1"/>
</dbReference>
<evidence type="ECO:0000256" key="5">
    <source>
        <dbReference type="ARBA" id="ARBA00022553"/>
    </source>
</evidence>
<dbReference type="Gene3D" id="2.60.40.10">
    <property type="entry name" value="Immunoglobulins"/>
    <property type="match status" value="4"/>
</dbReference>
<dbReference type="PANTHER" id="PTHR46957">
    <property type="entry name" value="CYTOKINE RECEPTOR"/>
    <property type="match status" value="1"/>
</dbReference>
<dbReference type="GO" id="GO:0004725">
    <property type="term" value="F:protein tyrosine phosphatase activity"/>
    <property type="evidence" value="ECO:0007669"/>
    <property type="project" value="UniProtKB-EC"/>
</dbReference>
<dbReference type="InterPro" id="IPR050713">
    <property type="entry name" value="RTP_Phos/Ushers"/>
</dbReference>
<reference evidence="21" key="1">
    <citation type="submission" date="2025-08" db="UniProtKB">
        <authorList>
            <consortium name="RefSeq"/>
        </authorList>
    </citation>
    <scope>IDENTIFICATION</scope>
</reference>
<dbReference type="GO" id="GO:0016020">
    <property type="term" value="C:membrane"/>
    <property type="evidence" value="ECO:0007669"/>
    <property type="project" value="UniProtKB-SubCell"/>
</dbReference>
<evidence type="ECO:0000256" key="3">
    <source>
        <dbReference type="ARBA" id="ARBA00013064"/>
    </source>
</evidence>
<evidence type="ECO:0000256" key="14">
    <source>
        <dbReference type="SAM" id="MobiDB-lite"/>
    </source>
</evidence>
<keyword evidence="8" id="KW-0378">Hydrolase</keyword>
<dbReference type="CDD" id="cd00063">
    <property type="entry name" value="FN3"/>
    <property type="match status" value="2"/>
</dbReference>
<evidence type="ECO:0000256" key="7">
    <source>
        <dbReference type="ARBA" id="ARBA00022729"/>
    </source>
</evidence>
<dbReference type="InterPro" id="IPR016130">
    <property type="entry name" value="Tyr_Pase_AS"/>
</dbReference>
<evidence type="ECO:0000313" key="21">
    <source>
        <dbReference type="RefSeq" id="XP_011502139.1"/>
    </source>
</evidence>
<dbReference type="RefSeq" id="XP_011502139.1">
    <property type="nucleotide sequence ID" value="XM_011503837.1"/>
</dbReference>
<feature type="domain" description="Fibronectin type-III" evidence="19">
    <location>
        <begin position="417"/>
        <end position="520"/>
    </location>
</feature>
<dbReference type="SUPFAM" id="SSF49265">
    <property type="entry name" value="Fibronectin type III"/>
    <property type="match status" value="3"/>
</dbReference>
<feature type="domain" description="Tyrosine specific protein phosphatases" evidence="18">
    <location>
        <begin position="1046"/>
        <end position="1120"/>
    </location>
</feature>
<comment type="subcellular location">
    <subcellularLocation>
        <location evidence="2">Cytoplasm</location>
    </subcellularLocation>
    <subcellularLocation>
        <location evidence="1">Membrane</location>
        <topology evidence="1">Single-pass membrane protein</topology>
    </subcellularLocation>
</comment>
<dbReference type="Pfam" id="PF00041">
    <property type="entry name" value="fn3"/>
    <property type="match status" value="1"/>
</dbReference>
<dbReference type="CTD" id="36790"/>
<keyword evidence="6 15" id="KW-0812">Transmembrane</keyword>
<dbReference type="InterPro" id="IPR000242">
    <property type="entry name" value="PTP_cat"/>
</dbReference>
<proteinExistence type="inferred from homology"/>
<dbReference type="PROSITE" id="PS50056">
    <property type="entry name" value="TYR_PHOSPHATASE_2"/>
    <property type="match status" value="1"/>
</dbReference>
<feature type="chain" id="PRO_5042599337" description="protein-tyrosine-phosphatase" evidence="16">
    <location>
        <begin position="22"/>
        <end position="1295"/>
    </location>
</feature>
<evidence type="ECO:0000256" key="2">
    <source>
        <dbReference type="ARBA" id="ARBA00004496"/>
    </source>
</evidence>
<dbReference type="Gene3D" id="3.90.190.10">
    <property type="entry name" value="Protein tyrosine phosphatase superfamily"/>
    <property type="match status" value="1"/>
</dbReference>
<sequence length="1295" mass="147176">MIPRKRLQVLLYILKIFYVFGDGDPGSEDLHIKEIINNVIDNPVLMTKSPLTQRFIHNGATSLVEDENPNISQNVNYSNYTPTNNESINSQEEYAVTAQDFGIRLSSDLLTELTDSITIIENITIEDIQSTALNISWTISGDNTTEYLINLYLNKDRIGSYNTESLNYSIKNLEPCTEYKIEVSPLPTTANRSRFIDVTTSFLIPGVPRILEIVPKNSFSLQIMWQKPEIASNCVKKYRVTVDTGSHDDRFFMTKYTNETMYIFNNLYACFSYFVSVTTIDKENGDTFLVSNQSLPTFPAATSAPTINITDTESISTTKNSTTLIWNVLNKKNNCSLKSIISKCYYNHTEGSGFELLNGAATLAIPSGQSPTNVSVTVKSLSPFTNYLCKAKILNEGGPSPWSSSVSIQTLEDKPSTPQNFQTLDRDQNSKLSFIWQAPKYMPGKLQNYRINFTWYPRYPVPDGCKLNRAFVVDNIDPMLTKLTLSNEEAYSHYFTKIAARTGAGWSQEMALEFDSTPDGVPDGVINLTCTIKRQENNPNALDTELSWGLPCSLRGLLHFFEVSVYGTRPGLENHTIVDVVNVTEDFRKNDIFRINFGELKPLYNYRFEVSATLRGSTESGEINDLTVLYPAGIPPQPEIEYVKSITLDPHKARRTTSTAAILLPLFSADNGEIKYYAIMVSGLTFGNLSTMVRFDVKEEKWPNVSSWEEAMEKDFKIPYQATEPLWNPFPNYVVDYGHMKAVKFVIGEDTTCPQVSSNTKTRAYCNGPLKPDTWYEVRMRAFTDKGYADSVSFTIKTNAELNVGLVLGVVFGILFIGILTTLMLLVRRCSFRLLLQRFLQSNIPESPVPDPFTRRKFINHCQQMAENPGKLSNEFQLLQTLSVDLQMPSNAACLQANRKKNRYSDILPYDFSRVKLDIIDNDPNTDYINASFIRGYSGNEEYIACQGPKEDTTYDFWRMIDQYDVKMILMLTQLVERGKEKCHQYFPTIRETFNYEQLSIRCTSELDYRTFTQRTLILQKDDHVRTITHLHFKDWPDHDVPDDFDAMIHFCQIFRKQFISVKGLAVIHCSAGIGRTGTLIAIDILLQSIRDNRKLDVFGTVYRLRRHRLNMVQRESQYAYIYNCIRQVLKNPYFLKSYKPPPIDPIYSKVKIKKDKSDSSTDLVDSFDTLRKNSLSTSVDSMQPLCQSSPPTTPKIQMNVLFAGLRYCKSTSAIDTRSNHNRMGKYHSEGYAICESGKDSFSTSKESIDDNDLKSSSSSLYENVEPLIRPSSSQTIAGSSYYLTNDSVEKDTSL</sequence>
<evidence type="ECO:0000256" key="4">
    <source>
        <dbReference type="ARBA" id="ARBA00022490"/>
    </source>
</evidence>
<evidence type="ECO:0000259" key="17">
    <source>
        <dbReference type="PROSITE" id="PS50055"/>
    </source>
</evidence>
<dbReference type="PROSITE" id="PS50055">
    <property type="entry name" value="TYR_PHOSPHATASE_PTP"/>
    <property type="match status" value="1"/>
</dbReference>
<dbReference type="InterPro" id="IPR003961">
    <property type="entry name" value="FN3_dom"/>
</dbReference>
<dbReference type="SUPFAM" id="SSF52799">
    <property type="entry name" value="(Phosphotyrosine protein) phosphatases II"/>
    <property type="match status" value="1"/>
</dbReference>
<gene>
    <name evidence="21" type="primary">LOC105365622</name>
</gene>
<feature type="region of interest" description="Disordered" evidence="14">
    <location>
        <begin position="1244"/>
        <end position="1270"/>
    </location>
</feature>
<dbReference type="InterPro" id="IPR036116">
    <property type="entry name" value="FN3_sf"/>
</dbReference>
<dbReference type="SMART" id="SM00194">
    <property type="entry name" value="PTPc"/>
    <property type="match status" value="1"/>
</dbReference>
<dbReference type="GeneID" id="105365622"/>
<evidence type="ECO:0000259" key="19">
    <source>
        <dbReference type="PROSITE" id="PS50853"/>
    </source>
</evidence>
<dbReference type="PRINTS" id="PR00700">
    <property type="entry name" value="PRTYPHPHTASE"/>
</dbReference>
<evidence type="ECO:0000256" key="11">
    <source>
        <dbReference type="ARBA" id="ARBA00023136"/>
    </source>
</evidence>
<dbReference type="EC" id="3.1.3.48" evidence="3"/>
<dbReference type="GO" id="GO:0009653">
    <property type="term" value="P:anatomical structure morphogenesis"/>
    <property type="evidence" value="ECO:0007669"/>
    <property type="project" value="UniProtKB-ARBA"/>
</dbReference>
<dbReference type="InterPro" id="IPR003595">
    <property type="entry name" value="Tyr_Pase_cat"/>
</dbReference>
<dbReference type="PROSITE" id="PS50853">
    <property type="entry name" value="FN3"/>
    <property type="match status" value="3"/>
</dbReference>
<feature type="domain" description="Fibronectin type-III" evidence="19">
    <location>
        <begin position="119"/>
        <end position="207"/>
    </location>
</feature>
<feature type="domain" description="Tyrosine-protein phosphatase" evidence="17">
    <location>
        <begin position="872"/>
        <end position="1129"/>
    </location>
</feature>
<keyword evidence="11 15" id="KW-0472">Membrane</keyword>
<dbReference type="InterPro" id="IPR029021">
    <property type="entry name" value="Prot-tyrosine_phosphatase-like"/>
</dbReference>
<feature type="signal peptide" evidence="16">
    <location>
        <begin position="1"/>
        <end position="21"/>
    </location>
</feature>
<evidence type="ECO:0000256" key="15">
    <source>
        <dbReference type="SAM" id="Phobius"/>
    </source>
</evidence>
<comment type="similarity">
    <text evidence="13">Belongs to the protein-tyrosine phosphatase family. Non-receptor class 4 subfamily.</text>
</comment>
<evidence type="ECO:0000256" key="12">
    <source>
        <dbReference type="ARBA" id="ARBA00023180"/>
    </source>
</evidence>
<dbReference type="Pfam" id="PF00102">
    <property type="entry name" value="Y_phosphatase"/>
    <property type="match status" value="1"/>
</dbReference>
<organism evidence="20 21">
    <name type="scientific">Ceratosolen solmsi marchali</name>
    <dbReference type="NCBI Taxonomy" id="326594"/>
    <lineage>
        <taxon>Eukaryota</taxon>
        <taxon>Metazoa</taxon>
        <taxon>Ecdysozoa</taxon>
        <taxon>Arthropoda</taxon>
        <taxon>Hexapoda</taxon>
        <taxon>Insecta</taxon>
        <taxon>Pterygota</taxon>
        <taxon>Neoptera</taxon>
        <taxon>Endopterygota</taxon>
        <taxon>Hymenoptera</taxon>
        <taxon>Apocrita</taxon>
        <taxon>Proctotrupomorpha</taxon>
        <taxon>Chalcidoidea</taxon>
        <taxon>Agaonidae</taxon>
        <taxon>Agaoninae</taxon>
        <taxon>Ceratosolen</taxon>
    </lineage>
</organism>
<evidence type="ECO:0000256" key="6">
    <source>
        <dbReference type="ARBA" id="ARBA00022692"/>
    </source>
</evidence>
<evidence type="ECO:0000256" key="8">
    <source>
        <dbReference type="ARBA" id="ARBA00022801"/>
    </source>
</evidence>
<keyword evidence="12" id="KW-0325">Glycoprotein</keyword>
<evidence type="ECO:0000256" key="1">
    <source>
        <dbReference type="ARBA" id="ARBA00004167"/>
    </source>
</evidence>
<keyword evidence="5" id="KW-0597">Phosphoprotein</keyword>
<keyword evidence="9" id="KW-0904">Protein phosphatase</keyword>
<evidence type="ECO:0000256" key="16">
    <source>
        <dbReference type="SAM" id="SignalP"/>
    </source>
</evidence>
<dbReference type="KEGG" id="csol:105365622"/>
<evidence type="ECO:0000256" key="13">
    <source>
        <dbReference type="ARBA" id="ARBA00034734"/>
    </source>
</evidence>
<dbReference type="GO" id="GO:0005737">
    <property type="term" value="C:cytoplasm"/>
    <property type="evidence" value="ECO:0007669"/>
    <property type="project" value="UniProtKB-SubCell"/>
</dbReference>